<comment type="catalytic activity">
    <reaction evidence="10">
        <text>3-O-(beta-D-glucosyl)-L-seryl-[EGF-like domain protein] + UDP-alpha-D-xylose = 3-O-[alpha-D-xylosyl-(1-&gt;3)-beta-D-glucosyl]-L-seryl-[EGF-like domain protein] + UDP + H(+)</text>
        <dbReference type="Rhea" id="RHEA:56064"/>
        <dbReference type="Rhea" id="RHEA-COMP:14610"/>
        <dbReference type="Rhea" id="RHEA-COMP:14611"/>
        <dbReference type="ChEBI" id="CHEBI:15378"/>
        <dbReference type="ChEBI" id="CHEBI:57632"/>
        <dbReference type="ChEBI" id="CHEBI:58223"/>
        <dbReference type="ChEBI" id="CHEBI:140575"/>
        <dbReference type="ChEBI" id="CHEBI:140576"/>
        <dbReference type="EC" id="2.4.2.42"/>
    </reaction>
</comment>
<dbReference type="InterPro" id="IPR002495">
    <property type="entry name" value="Glyco_trans_8"/>
</dbReference>
<feature type="compositionally biased region" description="Polar residues" evidence="12">
    <location>
        <begin position="1"/>
        <end position="10"/>
    </location>
</feature>
<keyword evidence="14" id="KW-1185">Reference proteome</keyword>
<keyword evidence="6" id="KW-1133">Transmembrane helix</keyword>
<sequence length="335" mass="37347">MNRWAPNNSPRDYRHKERHPSNMGDPAVEASPVILSAEIGAGHKIYAGSSAVQMQRDREEAALFKDVEAMHIVYAVCGAAVKPEFFMSLKSLYLFAVSGLVRGPAYYHIHVLSEGTVLQQELAFLRPLSHFKASVHATHPGSTTLFKQCSTERMYLHQHTDFKHLDKIIYVDVDTLWLDDPVWWWTHFAHVGSLHAAFGLAQNANSGNGTWYANGAIPYYGERGLNAGTMMASLAAVRASNFTAERDAIIKHYSPLGQLPLGDQDVLNIYGHHHPEQIYVMPCVFNFRYDAACQEGQPVLIHGNRALKDNIMSSYSHMYTFFSKIGGATTAHGTI</sequence>
<evidence type="ECO:0000256" key="8">
    <source>
        <dbReference type="ARBA" id="ARBA00023180"/>
    </source>
</evidence>
<evidence type="ECO:0000256" key="10">
    <source>
        <dbReference type="ARBA" id="ARBA00049181"/>
    </source>
</evidence>
<comment type="similarity">
    <text evidence="11">Belongs to the glycosyltransferase 8 family.</text>
</comment>
<dbReference type="EMBL" id="JALJOT010000001">
    <property type="protein sequence ID" value="KAK9919031.1"/>
    <property type="molecule type" value="Genomic_DNA"/>
</dbReference>
<evidence type="ECO:0000256" key="9">
    <source>
        <dbReference type="ARBA" id="ARBA00037301"/>
    </source>
</evidence>
<dbReference type="EC" id="2.4.1.-" evidence="11"/>
<proteinExistence type="inferred from homology"/>
<keyword evidence="4" id="KW-0812">Transmembrane</keyword>
<evidence type="ECO:0000313" key="14">
    <source>
        <dbReference type="Proteomes" id="UP001491310"/>
    </source>
</evidence>
<dbReference type="Gene3D" id="3.90.550.10">
    <property type="entry name" value="Spore Coat Polysaccharide Biosynthesis Protein SpsA, Chain A"/>
    <property type="match status" value="1"/>
</dbReference>
<evidence type="ECO:0000256" key="5">
    <source>
        <dbReference type="ARBA" id="ARBA00022968"/>
    </source>
</evidence>
<evidence type="ECO:0000256" key="11">
    <source>
        <dbReference type="RuleBase" id="RU362027"/>
    </source>
</evidence>
<dbReference type="Proteomes" id="UP001491310">
    <property type="component" value="Unassembled WGS sequence"/>
</dbReference>
<keyword evidence="5" id="KW-0735">Signal-anchor</keyword>
<reference evidence="13 14" key="1">
    <citation type="journal article" date="2024" name="Nat. Commun.">
        <title>Phylogenomics reveals the evolutionary origins of lichenization in chlorophyte algae.</title>
        <authorList>
            <person name="Puginier C."/>
            <person name="Libourel C."/>
            <person name="Otte J."/>
            <person name="Skaloud P."/>
            <person name="Haon M."/>
            <person name="Grisel S."/>
            <person name="Petersen M."/>
            <person name="Berrin J.G."/>
            <person name="Delaux P.M."/>
            <person name="Dal Grande F."/>
            <person name="Keller J."/>
        </authorList>
    </citation>
    <scope>NUCLEOTIDE SEQUENCE [LARGE SCALE GENOMIC DNA]</scope>
    <source>
        <strain evidence="13 14">SAG 216-7</strain>
    </source>
</reference>
<keyword evidence="7" id="KW-0472">Membrane</keyword>
<evidence type="ECO:0000256" key="1">
    <source>
        <dbReference type="ARBA" id="ARBA00004606"/>
    </source>
</evidence>
<keyword evidence="8" id="KW-0325">Glycoprotein</keyword>
<evidence type="ECO:0000256" key="4">
    <source>
        <dbReference type="ARBA" id="ARBA00022692"/>
    </source>
</evidence>
<comment type="function">
    <text evidence="9">Glycosyltransferase which elongates the O-linked glucose attached to EGF-like repeats in the extracellular domain of Notch proteins by catalyzing the addition of xylose.</text>
</comment>
<keyword evidence="3" id="KW-0808">Transferase</keyword>
<evidence type="ECO:0000256" key="12">
    <source>
        <dbReference type="SAM" id="MobiDB-lite"/>
    </source>
</evidence>
<accession>A0ABR2Z505</accession>
<name>A0ABR2Z505_9CHLO</name>
<dbReference type="PANTHER" id="PTHR46012:SF2">
    <property type="entry name" value="IP22168P"/>
    <property type="match status" value="1"/>
</dbReference>
<protein>
    <recommendedName>
        <fullName evidence="11">Hexosyltransferase</fullName>
        <ecNumber evidence="11">2.4.1.-</ecNumber>
    </recommendedName>
</protein>
<evidence type="ECO:0000256" key="3">
    <source>
        <dbReference type="ARBA" id="ARBA00022679"/>
    </source>
</evidence>
<dbReference type="SUPFAM" id="SSF53448">
    <property type="entry name" value="Nucleotide-diphospho-sugar transferases"/>
    <property type="match status" value="1"/>
</dbReference>
<feature type="region of interest" description="Disordered" evidence="12">
    <location>
        <begin position="1"/>
        <end position="25"/>
    </location>
</feature>
<evidence type="ECO:0000256" key="6">
    <source>
        <dbReference type="ARBA" id="ARBA00022989"/>
    </source>
</evidence>
<dbReference type="InterPro" id="IPR029044">
    <property type="entry name" value="Nucleotide-diphossugar_trans"/>
</dbReference>
<dbReference type="PANTHER" id="PTHR46012">
    <property type="entry name" value="IP22168P"/>
    <property type="match status" value="1"/>
</dbReference>
<dbReference type="Pfam" id="PF01501">
    <property type="entry name" value="Glyco_transf_8"/>
    <property type="match status" value="1"/>
</dbReference>
<dbReference type="InterPro" id="IPR051993">
    <property type="entry name" value="Glycosyltransferase_8"/>
</dbReference>
<gene>
    <name evidence="13" type="ORF">WJX75_008863</name>
</gene>
<evidence type="ECO:0000313" key="13">
    <source>
        <dbReference type="EMBL" id="KAK9919031.1"/>
    </source>
</evidence>
<organism evidence="13 14">
    <name type="scientific">Coccomyxa subellipsoidea</name>
    <dbReference type="NCBI Taxonomy" id="248742"/>
    <lineage>
        <taxon>Eukaryota</taxon>
        <taxon>Viridiplantae</taxon>
        <taxon>Chlorophyta</taxon>
        <taxon>core chlorophytes</taxon>
        <taxon>Trebouxiophyceae</taxon>
        <taxon>Trebouxiophyceae incertae sedis</taxon>
        <taxon>Coccomyxaceae</taxon>
        <taxon>Coccomyxa</taxon>
    </lineage>
</organism>
<keyword evidence="2" id="KW-0328">Glycosyltransferase</keyword>
<evidence type="ECO:0000256" key="2">
    <source>
        <dbReference type="ARBA" id="ARBA00022676"/>
    </source>
</evidence>
<evidence type="ECO:0000256" key="7">
    <source>
        <dbReference type="ARBA" id="ARBA00023136"/>
    </source>
</evidence>
<comment type="subcellular location">
    <subcellularLocation>
        <location evidence="1">Membrane</location>
        <topology evidence="1">Single-pass type II membrane protein</topology>
    </subcellularLocation>
</comment>
<comment type="caution">
    <text evidence="13">The sequence shown here is derived from an EMBL/GenBank/DDBJ whole genome shotgun (WGS) entry which is preliminary data.</text>
</comment>